<dbReference type="EMBL" id="MZGT01000080">
    <property type="protein sequence ID" value="OPJ57971.1"/>
    <property type="molecule type" value="Genomic_DNA"/>
</dbReference>
<accession>A0A1V4IDC9</accession>
<protein>
    <submittedName>
        <fullName evidence="1">Uncharacterized protein</fullName>
    </submittedName>
</protein>
<dbReference type="Proteomes" id="UP000191056">
    <property type="component" value="Unassembled WGS sequence"/>
</dbReference>
<evidence type="ECO:0000313" key="1">
    <source>
        <dbReference type="EMBL" id="OPJ57971.1"/>
    </source>
</evidence>
<comment type="caution">
    <text evidence="1">The sequence shown here is derived from an EMBL/GenBank/DDBJ whole genome shotgun (WGS) entry which is preliminary data.</text>
</comment>
<gene>
    <name evidence="1" type="ORF">CLCHR_41580</name>
</gene>
<dbReference type="AlphaFoldDB" id="A0A1V4IDC9"/>
<evidence type="ECO:0000313" key="2">
    <source>
        <dbReference type="Proteomes" id="UP000191056"/>
    </source>
</evidence>
<dbReference type="RefSeq" id="WP_079441796.1">
    <property type="nucleotide sequence ID" value="NZ_JBLZIA010000013.1"/>
</dbReference>
<reference evidence="1 2" key="1">
    <citation type="submission" date="2017-03" db="EMBL/GenBank/DDBJ databases">
        <title>Genome sequence of Clostridium chromiireducens DSM 23318.</title>
        <authorList>
            <person name="Poehlein A."/>
            <person name="Daniel R."/>
        </authorList>
    </citation>
    <scope>NUCLEOTIDE SEQUENCE [LARGE SCALE GENOMIC DNA]</scope>
    <source>
        <strain evidence="1 2">DSM 23318</strain>
    </source>
</reference>
<name>A0A1V4IDC9_9CLOT</name>
<proteinExistence type="predicted"/>
<organism evidence="1 2">
    <name type="scientific">Clostridium chromiireducens</name>
    <dbReference type="NCBI Taxonomy" id="225345"/>
    <lineage>
        <taxon>Bacteria</taxon>
        <taxon>Bacillati</taxon>
        <taxon>Bacillota</taxon>
        <taxon>Clostridia</taxon>
        <taxon>Eubacteriales</taxon>
        <taxon>Clostridiaceae</taxon>
        <taxon>Clostridium</taxon>
    </lineage>
</organism>
<sequence length="98" mass="11400">MLEIKILFKSGYIGYFTPINEDDPTEESIFRLRELISTAKKQLMRGSFELKELKTDYITVIDVQEIVTFGTRLVEKSNELILNKPKCVNKKVSKKKKT</sequence>
<keyword evidence="2" id="KW-1185">Reference proteome</keyword>